<protein>
    <recommendedName>
        <fullName evidence="1">Uroporphyrinogen decarboxylase (URO-D) domain-containing protein</fullName>
    </recommendedName>
</protein>
<evidence type="ECO:0000259" key="1">
    <source>
        <dbReference type="Pfam" id="PF01208"/>
    </source>
</evidence>
<accession>A0ABT0Q816</accession>
<dbReference type="Proteomes" id="UP001203880">
    <property type="component" value="Unassembled WGS sequence"/>
</dbReference>
<dbReference type="EMBL" id="JAMFMB010000045">
    <property type="protein sequence ID" value="MCL6285963.1"/>
    <property type="molecule type" value="Genomic_DNA"/>
</dbReference>
<dbReference type="Gene3D" id="3.20.20.210">
    <property type="match status" value="1"/>
</dbReference>
<feature type="domain" description="Uroporphyrinogen decarboxylase (URO-D)" evidence="1">
    <location>
        <begin position="92"/>
        <end position="183"/>
    </location>
</feature>
<name>A0ABT0Q816_9RHOB</name>
<comment type="caution">
    <text evidence="2">The sequence shown here is derived from an EMBL/GenBank/DDBJ whole genome shotgun (WGS) entry which is preliminary data.</text>
</comment>
<sequence>MDSYGVLWMETDGNFAPYDHPLEHAGWEKLSRHPRPDLPSQIQFPDPKSTATTILDPPCYGLLDTCFMLRNGWQFMLDLTENYRVANALLDWALETITEAYFTALDALPKQPDIIVYGDDLGFESGMYLSDLDFRTFIFPRLQTFFGRLRKKCGSLICFHSCGAVSSIVDDIQELGVDMLNLDFYAKNVLLPDVRKKLSRETILHTPVNAAAIGGAVMSNNKASLALLTTDIATSMPCIGGPVDNISTPEDAADAMRGVAFIRAFSNDDLRQIRDLGPVKSIIEQATKAAFNLDLPSISGDAISFGDLMASGRTGLFPASSLPDGKTLN</sequence>
<gene>
    <name evidence="2" type="ORF">M3P21_20815</name>
</gene>
<dbReference type="InterPro" id="IPR038071">
    <property type="entry name" value="UROD/MetE-like_sf"/>
</dbReference>
<evidence type="ECO:0000313" key="3">
    <source>
        <dbReference type="Proteomes" id="UP001203880"/>
    </source>
</evidence>
<dbReference type="InterPro" id="IPR000257">
    <property type="entry name" value="Uroporphyrinogen_deCOase"/>
</dbReference>
<dbReference type="SUPFAM" id="SSF51726">
    <property type="entry name" value="UROD/MetE-like"/>
    <property type="match status" value="1"/>
</dbReference>
<evidence type="ECO:0000313" key="2">
    <source>
        <dbReference type="EMBL" id="MCL6285963.1"/>
    </source>
</evidence>
<reference evidence="2" key="1">
    <citation type="submission" date="2022-05" db="EMBL/GenBank/DDBJ databases">
        <authorList>
            <person name="Park J.-S."/>
        </authorList>
    </citation>
    <scope>NUCLEOTIDE SEQUENCE</scope>
    <source>
        <strain evidence="2">2012CJ41-6</strain>
    </source>
</reference>
<organism evidence="2 3">
    <name type="scientific">Ruegeria spongiae</name>
    <dbReference type="NCBI Taxonomy" id="2942209"/>
    <lineage>
        <taxon>Bacteria</taxon>
        <taxon>Pseudomonadati</taxon>
        <taxon>Pseudomonadota</taxon>
        <taxon>Alphaproteobacteria</taxon>
        <taxon>Rhodobacterales</taxon>
        <taxon>Roseobacteraceae</taxon>
        <taxon>Ruegeria</taxon>
    </lineage>
</organism>
<dbReference type="RefSeq" id="WP_249713256.1">
    <property type="nucleotide sequence ID" value="NZ_JAMFMB010000045.1"/>
</dbReference>
<proteinExistence type="predicted"/>
<dbReference type="Pfam" id="PF01208">
    <property type="entry name" value="URO-D"/>
    <property type="match status" value="1"/>
</dbReference>
<keyword evidence="3" id="KW-1185">Reference proteome</keyword>